<protein>
    <submittedName>
        <fullName evidence="4">Uncharacterized protein LOC104239220 isoform X1</fullName>
    </submittedName>
</protein>
<dbReference type="GeneID" id="104239220"/>
<feature type="region of interest" description="Disordered" evidence="1">
    <location>
        <begin position="1"/>
        <end position="20"/>
    </location>
</feature>
<sequence>MDKMISVHSKKVNKESKNTKKKPVKVVYIANPMKVNTSAAEFRALVQELTGQDAKYPMMESSCVGTECDKNSKFKKGFYSKREMTVTDKDKVVHEDHHHHHHVVDEVASNVHNPNSEAAMTDNSDLSFDDYGGGGEDFLPELLDNLPGSMASNLCVGRRVTQFSAKVC</sequence>
<accession>A0A1U7XJ71</accession>
<reference evidence="3" key="1">
    <citation type="journal article" date="2013" name="Genome Biol.">
        <title>Reference genomes and transcriptomes of Nicotiana sylvestris and Nicotiana tomentosiformis.</title>
        <authorList>
            <person name="Sierro N."/>
            <person name="Battey J.N."/>
            <person name="Ouadi S."/>
            <person name="Bovet L."/>
            <person name="Goepfert S."/>
            <person name="Bakaher N."/>
            <person name="Peitsch M.C."/>
            <person name="Ivanov N.V."/>
        </authorList>
    </citation>
    <scope>NUCLEOTIDE SEQUENCE [LARGE SCALE GENOMIC DNA]</scope>
</reference>
<dbReference type="Proteomes" id="UP000189701">
    <property type="component" value="Unplaced"/>
</dbReference>
<proteinExistence type="predicted"/>
<gene>
    <name evidence="4" type="primary">LOC104239220</name>
</gene>
<evidence type="ECO:0000313" key="3">
    <source>
        <dbReference type="Proteomes" id="UP000189701"/>
    </source>
</evidence>
<organism evidence="3 4">
    <name type="scientific">Nicotiana sylvestris</name>
    <name type="common">Wood tobacco</name>
    <name type="synonym">South American tobacco</name>
    <dbReference type="NCBI Taxonomy" id="4096"/>
    <lineage>
        <taxon>Eukaryota</taxon>
        <taxon>Viridiplantae</taxon>
        <taxon>Streptophyta</taxon>
        <taxon>Embryophyta</taxon>
        <taxon>Tracheophyta</taxon>
        <taxon>Spermatophyta</taxon>
        <taxon>Magnoliopsida</taxon>
        <taxon>eudicotyledons</taxon>
        <taxon>Gunneridae</taxon>
        <taxon>Pentapetalae</taxon>
        <taxon>asterids</taxon>
        <taxon>lamiids</taxon>
        <taxon>Solanales</taxon>
        <taxon>Solanaceae</taxon>
        <taxon>Nicotianoideae</taxon>
        <taxon>Nicotianeae</taxon>
        <taxon>Nicotiana</taxon>
    </lineage>
</organism>
<dbReference type="Pfam" id="PF05678">
    <property type="entry name" value="VQ"/>
    <property type="match status" value="1"/>
</dbReference>
<keyword evidence="3" id="KW-1185">Reference proteome</keyword>
<evidence type="ECO:0000313" key="4">
    <source>
        <dbReference type="RefSeq" id="XP_009792102.1"/>
    </source>
</evidence>
<dbReference type="eggNOG" id="ENOG502SFCE">
    <property type="taxonomic scope" value="Eukaryota"/>
</dbReference>
<dbReference type="OrthoDB" id="665788at2759"/>
<evidence type="ECO:0000259" key="2">
    <source>
        <dbReference type="Pfam" id="PF05678"/>
    </source>
</evidence>
<dbReference type="PANTHER" id="PTHR33624">
    <property type="entry name" value="SIGMA FACTOR BINDING PROTEIN 1, CHLOROPLASTIC"/>
    <property type="match status" value="1"/>
</dbReference>
<dbReference type="STRING" id="4096.A0A1U7XJ71"/>
<reference evidence="4" key="2">
    <citation type="submission" date="2025-08" db="UniProtKB">
        <authorList>
            <consortium name="RefSeq"/>
        </authorList>
    </citation>
    <scope>IDENTIFICATION</scope>
    <source>
        <tissue evidence="4">Leaf</tissue>
    </source>
</reference>
<dbReference type="KEGG" id="nsy:104239220"/>
<name>A0A1U7XJ71_NICSY</name>
<feature type="domain" description="VQ" evidence="2">
    <location>
        <begin position="29"/>
        <end position="54"/>
    </location>
</feature>
<dbReference type="InterPro" id="IPR039335">
    <property type="entry name" value="SIB1/2"/>
</dbReference>
<dbReference type="AlphaFoldDB" id="A0A1U7XJ71"/>
<dbReference type="InterPro" id="IPR008889">
    <property type="entry name" value="VQ"/>
</dbReference>
<evidence type="ECO:0000256" key="1">
    <source>
        <dbReference type="SAM" id="MobiDB-lite"/>
    </source>
</evidence>
<dbReference type="RefSeq" id="XP_009792102.1">
    <property type="nucleotide sequence ID" value="XM_009793800.1"/>
</dbReference>
<dbReference type="PANTHER" id="PTHR33624:SF2">
    <property type="entry name" value="SIGMA FACTOR BINDING PROTEIN 1, CHLOROPLASTIC"/>
    <property type="match status" value="1"/>
</dbReference>